<name>A0A7R8ZTT8_9CRUS</name>
<dbReference type="Pfam" id="PF07748">
    <property type="entry name" value="Glyco_hydro_38C"/>
    <property type="match status" value="1"/>
</dbReference>
<reference evidence="2" key="1">
    <citation type="submission" date="2020-11" db="EMBL/GenBank/DDBJ databases">
        <authorList>
            <person name="Tran Van P."/>
        </authorList>
    </citation>
    <scope>NUCLEOTIDE SEQUENCE</scope>
</reference>
<dbReference type="GO" id="GO:0006491">
    <property type="term" value="P:N-glycan processing"/>
    <property type="evidence" value="ECO:0007669"/>
    <property type="project" value="TreeGrafter"/>
</dbReference>
<dbReference type="PANTHER" id="PTHR11607:SF3">
    <property type="entry name" value="LYSOSOMAL ALPHA-MANNOSIDASE"/>
    <property type="match status" value="1"/>
</dbReference>
<dbReference type="SUPFAM" id="SSF74650">
    <property type="entry name" value="Galactose mutarotase-like"/>
    <property type="match status" value="1"/>
</dbReference>
<dbReference type="Gene3D" id="2.70.98.30">
    <property type="entry name" value="Golgi alpha-mannosidase II, domain 4"/>
    <property type="match status" value="1"/>
</dbReference>
<dbReference type="GO" id="GO:0000139">
    <property type="term" value="C:Golgi membrane"/>
    <property type="evidence" value="ECO:0007669"/>
    <property type="project" value="TreeGrafter"/>
</dbReference>
<dbReference type="InterPro" id="IPR013780">
    <property type="entry name" value="Glyco_hydro_b"/>
</dbReference>
<organism evidence="2">
    <name type="scientific">Cyprideis torosa</name>
    <dbReference type="NCBI Taxonomy" id="163714"/>
    <lineage>
        <taxon>Eukaryota</taxon>
        <taxon>Metazoa</taxon>
        <taxon>Ecdysozoa</taxon>
        <taxon>Arthropoda</taxon>
        <taxon>Crustacea</taxon>
        <taxon>Oligostraca</taxon>
        <taxon>Ostracoda</taxon>
        <taxon>Podocopa</taxon>
        <taxon>Podocopida</taxon>
        <taxon>Cytherocopina</taxon>
        <taxon>Cytheroidea</taxon>
        <taxon>Cytherideidae</taxon>
        <taxon>Cyprideis</taxon>
    </lineage>
</organism>
<protein>
    <recommendedName>
        <fullName evidence="1">Glycosyl hydrolase family 38 C-terminal domain-containing protein</fullName>
    </recommendedName>
</protein>
<feature type="domain" description="Glycosyl hydrolase family 38 C-terminal" evidence="1">
    <location>
        <begin position="173"/>
        <end position="264"/>
    </location>
</feature>
<feature type="non-terminal residue" evidence="2">
    <location>
        <position position="295"/>
    </location>
</feature>
<dbReference type="GO" id="GO:0004559">
    <property type="term" value="F:alpha-mannosidase activity"/>
    <property type="evidence" value="ECO:0007669"/>
    <property type="project" value="InterPro"/>
</dbReference>
<sequence>WISQVLLAKEDWGHIKRVLSDGGEPSLYHLDRKPMFRSNDSHPRPPLKLQMSSLDSRKIVVRNPLTAAREELVRVQVDSPNVLVRSPLGEVVPHQLNPLWQEGQDGKMAVQDDAFELLFLASLPPLSLMVYSMESRSELPAESDLSTIYSSSAVSGSSHFLHKPLPRGNDVQIENARVRLQVDGRTGQLQHLEDKETGRRHVLRMTLGHYPTEPHETGSYLMKVVSHDPSALLGIPLGTELHRPEVVIISGPLETELAVMLKGKSIVYSWKVLHAGSEATRESPRARRPTGLCAG</sequence>
<gene>
    <name evidence="2" type="ORF">CTOB1V02_LOCUS14075</name>
</gene>
<dbReference type="EMBL" id="OB677643">
    <property type="protein sequence ID" value="CAD7236260.1"/>
    <property type="molecule type" value="Genomic_DNA"/>
</dbReference>
<feature type="non-terminal residue" evidence="2">
    <location>
        <position position="1"/>
    </location>
</feature>
<accession>A0A7R8ZTT8</accession>
<evidence type="ECO:0000313" key="2">
    <source>
        <dbReference type="EMBL" id="CAD7236260.1"/>
    </source>
</evidence>
<dbReference type="InterPro" id="IPR050843">
    <property type="entry name" value="Glycosyl_Hydrlase_38"/>
</dbReference>
<evidence type="ECO:0000259" key="1">
    <source>
        <dbReference type="Pfam" id="PF07748"/>
    </source>
</evidence>
<dbReference type="GO" id="GO:0006013">
    <property type="term" value="P:mannose metabolic process"/>
    <property type="evidence" value="ECO:0007669"/>
    <property type="project" value="InterPro"/>
</dbReference>
<proteinExistence type="predicted"/>
<dbReference type="InterPro" id="IPR011682">
    <property type="entry name" value="Glyco_hydro_38_C"/>
</dbReference>
<dbReference type="OrthoDB" id="10261055at2759"/>
<dbReference type="InterPro" id="IPR011013">
    <property type="entry name" value="Gal_mutarotase_sf_dom"/>
</dbReference>
<dbReference type="GO" id="GO:0030246">
    <property type="term" value="F:carbohydrate binding"/>
    <property type="evidence" value="ECO:0007669"/>
    <property type="project" value="InterPro"/>
</dbReference>
<dbReference type="AlphaFoldDB" id="A0A7R8ZTT8"/>
<dbReference type="Gene3D" id="2.60.40.1180">
    <property type="entry name" value="Golgi alpha-mannosidase II"/>
    <property type="match status" value="1"/>
</dbReference>
<dbReference type="PANTHER" id="PTHR11607">
    <property type="entry name" value="ALPHA-MANNOSIDASE"/>
    <property type="match status" value="1"/>
</dbReference>